<dbReference type="RefSeq" id="WP_152592954.1">
    <property type="nucleotide sequence ID" value="NZ_CP045232.1"/>
</dbReference>
<dbReference type="AlphaFoldDB" id="A0A5P8WJ59"/>
<dbReference type="Proteomes" id="UP000326678">
    <property type="component" value="Chromosome pGXM05"/>
</dbReference>
<gene>
    <name evidence="1" type="ORF">GXM_10122</name>
</gene>
<name>A0A5P8WJ59_9NOSO</name>
<accession>A0A5P8WJ59</accession>
<dbReference type="KEGG" id="nsh:GXM_10122"/>
<evidence type="ECO:0008006" key="3">
    <source>
        <dbReference type="Google" id="ProtNLM"/>
    </source>
</evidence>
<reference evidence="1 2" key="1">
    <citation type="submission" date="2019-10" db="EMBL/GenBank/DDBJ databases">
        <title>Genomic and transcriptomic insights into the perfect genentic adaptation of a filamentous nitrogen-fixing cyanobacterium to rice fields.</title>
        <authorList>
            <person name="Chen Z."/>
        </authorList>
    </citation>
    <scope>NUCLEOTIDE SEQUENCE [LARGE SCALE GENOMIC DNA]</scope>
    <source>
        <strain evidence="1">CCNUC1</strain>
    </source>
</reference>
<evidence type="ECO:0000313" key="2">
    <source>
        <dbReference type="Proteomes" id="UP000326678"/>
    </source>
</evidence>
<dbReference type="CDD" id="cd09854">
    <property type="entry name" value="PIN_VapC-like"/>
    <property type="match status" value="1"/>
</dbReference>
<sequence length="160" mass="18218">MSSICLIDTSIFLEILNVPNYNQHRVSVLQDFQTYAQSGCTFLLPMATILETGNHIAQNGDGTMRRKTAKRFVEEVKKAFTGEAPWKPTTFPNTAEILEWIDDFPDLAGRNKAPLKSEGTSFGDMSIIQEFRKSCNLFQMSEVFIWSLDSDLQNYHQRGK</sequence>
<evidence type="ECO:0000313" key="1">
    <source>
        <dbReference type="EMBL" id="QFS52858.1"/>
    </source>
</evidence>
<dbReference type="EMBL" id="CP045232">
    <property type="protein sequence ID" value="QFS52858.1"/>
    <property type="molecule type" value="Genomic_DNA"/>
</dbReference>
<organism evidence="1 2">
    <name type="scientific">Nostoc sphaeroides CCNUC1</name>
    <dbReference type="NCBI Taxonomy" id="2653204"/>
    <lineage>
        <taxon>Bacteria</taxon>
        <taxon>Bacillati</taxon>
        <taxon>Cyanobacteriota</taxon>
        <taxon>Cyanophyceae</taxon>
        <taxon>Nostocales</taxon>
        <taxon>Nostocaceae</taxon>
        <taxon>Nostoc</taxon>
    </lineage>
</organism>
<protein>
    <recommendedName>
        <fullName evidence="3">PIN domain-containing protein</fullName>
    </recommendedName>
</protein>
<proteinExistence type="predicted"/>
<keyword evidence="2" id="KW-1185">Reference proteome</keyword>